<evidence type="ECO:0000256" key="4">
    <source>
        <dbReference type="ARBA" id="ARBA00022692"/>
    </source>
</evidence>
<keyword evidence="5" id="KW-1133">Transmembrane helix</keyword>
<evidence type="ECO:0000259" key="7">
    <source>
        <dbReference type="Pfam" id="PF02470"/>
    </source>
</evidence>
<evidence type="ECO:0000256" key="1">
    <source>
        <dbReference type="ARBA" id="ARBA00004533"/>
    </source>
</evidence>
<evidence type="ECO:0000256" key="3">
    <source>
        <dbReference type="ARBA" id="ARBA00022519"/>
    </source>
</evidence>
<dbReference type="InterPro" id="IPR003399">
    <property type="entry name" value="Mce/MlaD"/>
</dbReference>
<dbReference type="Proteomes" id="UP000255163">
    <property type="component" value="Unassembled WGS sequence"/>
</dbReference>
<comment type="subcellular location">
    <subcellularLocation>
        <location evidence="1">Cell inner membrane</location>
    </subcellularLocation>
</comment>
<name>A0A376F5I5_ENTAS</name>
<sequence>MFFKDSVRGLQPGAPVEFRGIRLGTVGQVPFFVPGLSQMLDDDYRIPVLIRIEPERLLNQIGENQDIAAHINELMNRGLRGSLKTGNLVTGALYVDMDFYPKSTADYRYS</sequence>
<evidence type="ECO:0000313" key="8">
    <source>
        <dbReference type="EMBL" id="STD18997.1"/>
    </source>
</evidence>
<feature type="domain" description="Mce/MlaD" evidence="7">
    <location>
        <begin position="5"/>
        <end position="99"/>
    </location>
</feature>
<evidence type="ECO:0000256" key="2">
    <source>
        <dbReference type="ARBA" id="ARBA00022475"/>
    </source>
</evidence>
<evidence type="ECO:0000256" key="5">
    <source>
        <dbReference type="ARBA" id="ARBA00022989"/>
    </source>
</evidence>
<organism evidence="8 9">
    <name type="scientific">Enterobacter asburiae</name>
    <dbReference type="NCBI Taxonomy" id="61645"/>
    <lineage>
        <taxon>Bacteria</taxon>
        <taxon>Pseudomonadati</taxon>
        <taxon>Pseudomonadota</taxon>
        <taxon>Gammaproteobacteria</taxon>
        <taxon>Enterobacterales</taxon>
        <taxon>Enterobacteriaceae</taxon>
        <taxon>Enterobacter</taxon>
        <taxon>Enterobacter cloacae complex</taxon>
    </lineage>
</organism>
<dbReference type="EMBL" id="UFYI01000007">
    <property type="protein sequence ID" value="STD18997.1"/>
    <property type="molecule type" value="Genomic_DNA"/>
</dbReference>
<reference evidence="8 9" key="1">
    <citation type="submission" date="2018-06" db="EMBL/GenBank/DDBJ databases">
        <authorList>
            <consortium name="Pathogen Informatics"/>
            <person name="Doyle S."/>
        </authorList>
    </citation>
    <scope>NUCLEOTIDE SEQUENCE [LARGE SCALE GENOMIC DNA]</scope>
    <source>
        <strain evidence="8 9">NCTC12123</strain>
    </source>
</reference>
<dbReference type="InterPro" id="IPR051800">
    <property type="entry name" value="PqiA-PqiB_transport"/>
</dbReference>
<evidence type="ECO:0000256" key="6">
    <source>
        <dbReference type="ARBA" id="ARBA00023136"/>
    </source>
</evidence>
<dbReference type="AlphaFoldDB" id="A0A376F5I5"/>
<dbReference type="GO" id="GO:0005886">
    <property type="term" value="C:plasma membrane"/>
    <property type="evidence" value="ECO:0007669"/>
    <property type="project" value="UniProtKB-SubCell"/>
</dbReference>
<proteinExistence type="predicted"/>
<dbReference type="PANTHER" id="PTHR30462:SF2">
    <property type="entry name" value="INTERMEMBRANE TRANSPORT PROTEIN PQIB"/>
    <property type="match status" value="1"/>
</dbReference>
<keyword evidence="3" id="KW-0997">Cell inner membrane</keyword>
<keyword evidence="6" id="KW-0472">Membrane</keyword>
<dbReference type="Pfam" id="PF02470">
    <property type="entry name" value="MlaD"/>
    <property type="match status" value="1"/>
</dbReference>
<protein>
    <submittedName>
        <fullName evidence="8">Paraquat-inducible protein B</fullName>
    </submittedName>
</protein>
<evidence type="ECO:0000313" key="9">
    <source>
        <dbReference type="Proteomes" id="UP000255163"/>
    </source>
</evidence>
<accession>A0A376F5I5</accession>
<keyword evidence="2" id="KW-1003">Cell membrane</keyword>
<keyword evidence="4" id="KW-0812">Transmembrane</keyword>
<dbReference type="PANTHER" id="PTHR30462">
    <property type="entry name" value="INTERMEMBRANE TRANSPORT PROTEIN PQIB-RELATED"/>
    <property type="match status" value="1"/>
</dbReference>
<gene>
    <name evidence="8" type="primary">pqiB_2</name>
    <name evidence="8" type="ORF">NCTC12123_01071</name>
</gene>